<sequence>MQTVEDIIAHPPVPPQAIRPAYRGDTLSLVVAGRPHKTGEDRTRYLLGFGLTVVLGTFFFGVWVLNLAVLVLLGISAFFGISRRRSTPSSPAHSLRISPTEIVLRHGSTETMAVIAIRDFAGCSIDWGIHAKPRLGAVEDAHFLTLPAAYRAPSICFFRKSGGFYMLPFDGLFSEWESADAYAPHKIAELEWGLGVVEAFLHDLRQGAPMVVGGATVALDQARANLLGVLRNAPAAVASPFEIDAESALDPIADTSAW</sequence>
<dbReference type="KEGG" id="bsed:DN745_12120"/>
<gene>
    <name evidence="1" type="ORF">DN745_12120</name>
</gene>
<name>A0A2Z4FMY1_9DELT</name>
<evidence type="ECO:0000313" key="1">
    <source>
        <dbReference type="EMBL" id="AWV90044.1"/>
    </source>
</evidence>
<dbReference type="AlphaFoldDB" id="A0A2Z4FMY1"/>
<reference evidence="1 2" key="1">
    <citation type="submission" date="2018-06" db="EMBL/GenBank/DDBJ databases">
        <title>Lujinxingia sediminis gen. nov. sp. nov., a new facultative anaerobic member of the class Deltaproteobacteria, and proposal of Lujinxingaceae fam. nov.</title>
        <authorList>
            <person name="Guo L.-Y."/>
            <person name="Li C.-M."/>
            <person name="Wang S."/>
            <person name="Du Z.-J."/>
        </authorList>
    </citation>
    <scope>NUCLEOTIDE SEQUENCE [LARGE SCALE GENOMIC DNA]</scope>
    <source>
        <strain evidence="1 2">FA350</strain>
    </source>
</reference>
<dbReference type="EMBL" id="CP030032">
    <property type="protein sequence ID" value="AWV90044.1"/>
    <property type="molecule type" value="Genomic_DNA"/>
</dbReference>
<organism evidence="1 2">
    <name type="scientific">Bradymonas sediminis</name>
    <dbReference type="NCBI Taxonomy" id="1548548"/>
    <lineage>
        <taxon>Bacteria</taxon>
        <taxon>Deltaproteobacteria</taxon>
        <taxon>Bradymonadales</taxon>
        <taxon>Bradymonadaceae</taxon>
        <taxon>Bradymonas</taxon>
    </lineage>
</organism>
<accession>A0A2Z4FMY1</accession>
<dbReference type="RefSeq" id="WP_111335194.1">
    <property type="nucleotide sequence ID" value="NZ_CP030032.1"/>
</dbReference>
<proteinExistence type="predicted"/>
<evidence type="ECO:0000313" key="2">
    <source>
        <dbReference type="Proteomes" id="UP000249799"/>
    </source>
</evidence>
<keyword evidence="2" id="KW-1185">Reference proteome</keyword>
<protein>
    <submittedName>
        <fullName evidence="1">Uncharacterized protein</fullName>
    </submittedName>
</protein>
<dbReference type="Proteomes" id="UP000249799">
    <property type="component" value="Chromosome"/>
</dbReference>